<feature type="domain" description="Carboxylesterase type B" evidence="4">
    <location>
        <begin position="19"/>
        <end position="535"/>
    </location>
</feature>
<name>A0ABR3IRH0_9AGAR</name>
<keyword evidence="6" id="KW-1185">Reference proteome</keyword>
<accession>A0ABR3IRH0</accession>
<feature type="signal peptide" evidence="3">
    <location>
        <begin position="1"/>
        <end position="17"/>
    </location>
</feature>
<proteinExistence type="inferred from homology"/>
<organism evidence="5 6">
    <name type="scientific">Hohenbuehelia grisea</name>
    <dbReference type="NCBI Taxonomy" id="104357"/>
    <lineage>
        <taxon>Eukaryota</taxon>
        <taxon>Fungi</taxon>
        <taxon>Dikarya</taxon>
        <taxon>Basidiomycota</taxon>
        <taxon>Agaricomycotina</taxon>
        <taxon>Agaricomycetes</taxon>
        <taxon>Agaricomycetidae</taxon>
        <taxon>Agaricales</taxon>
        <taxon>Pleurotineae</taxon>
        <taxon>Pleurotaceae</taxon>
        <taxon>Hohenbuehelia</taxon>
    </lineage>
</organism>
<dbReference type="InterPro" id="IPR002018">
    <property type="entry name" value="CarbesteraseB"/>
</dbReference>
<dbReference type="PROSITE" id="PS00941">
    <property type="entry name" value="CARBOXYLESTERASE_B_2"/>
    <property type="match status" value="1"/>
</dbReference>
<keyword evidence="3" id="KW-0732">Signal</keyword>
<sequence length="555" mass="59316">MQSLLSIPFLFLSLVSASPQVQLGKTTLIGRDVLTFRQEFFGGIPFAEPPVGQLRLKPPILRISLNSSSFDATNFGRACMQNALPAESMSEDCLTINILRPAGIPAKTTLPVMAWVYGGGFTGGDASVFNASAIVGQSVLRGTPVIYVNFNYRLGALGFPQGQEAAARGALNLGLKDQLAALQWIQHNIYFFGGDKTKVTVFGQSAGAVSLAIHFLNPSIHKLARAAIFESGSAGTSENFEPARREGTWQAFVASVPQCAATAGTAATIPCLQGVTNSTLLQQASQVAGAAFADPFPWDPTIDGRGGVLPDIPSRLFAKGQFARLPFIAGTTLDEGTAFVPTTLNATEQIRESIIALFTPSPLGPQSLSSAADCLLQLYPDNPILGSPFGTGNETFGLSSQYKRIAAMDGDVSFQSQRRFWMQTAANAGVKTFGYLFTDPQIGIDPRLGVPHAAEVFYVYNGFALTGGSPSAIQLSSIIIDYWVSFATSLDPNDGRGNSRPTWQQFTPTNQVLLQLQGTNVSMIPDTYRKEQVSFINSIPLVFHHRRSVSSAGSP</sequence>
<evidence type="ECO:0000256" key="2">
    <source>
        <dbReference type="ARBA" id="ARBA00022801"/>
    </source>
</evidence>
<dbReference type="EMBL" id="JASNQZ010000015">
    <property type="protein sequence ID" value="KAL0945854.1"/>
    <property type="molecule type" value="Genomic_DNA"/>
</dbReference>
<evidence type="ECO:0000256" key="3">
    <source>
        <dbReference type="RuleBase" id="RU361235"/>
    </source>
</evidence>
<comment type="caution">
    <text evidence="5">The sequence shown here is derived from an EMBL/GenBank/DDBJ whole genome shotgun (WGS) entry which is preliminary data.</text>
</comment>
<dbReference type="InterPro" id="IPR019819">
    <property type="entry name" value="Carboxylesterase_B_CS"/>
</dbReference>
<dbReference type="EC" id="3.1.1.-" evidence="3"/>
<feature type="chain" id="PRO_5044952008" description="Carboxylic ester hydrolase" evidence="3">
    <location>
        <begin position="18"/>
        <end position="555"/>
    </location>
</feature>
<gene>
    <name evidence="5" type="ORF">HGRIS_012137</name>
</gene>
<dbReference type="PROSITE" id="PS00122">
    <property type="entry name" value="CARBOXYLESTERASE_B_1"/>
    <property type="match status" value="1"/>
</dbReference>
<dbReference type="InterPro" id="IPR050309">
    <property type="entry name" value="Type-B_Carboxylest/Lipase"/>
</dbReference>
<evidence type="ECO:0000259" key="4">
    <source>
        <dbReference type="Pfam" id="PF00135"/>
    </source>
</evidence>
<dbReference type="Proteomes" id="UP001556367">
    <property type="component" value="Unassembled WGS sequence"/>
</dbReference>
<dbReference type="Gene3D" id="3.40.50.1820">
    <property type="entry name" value="alpha/beta hydrolase"/>
    <property type="match status" value="1"/>
</dbReference>
<evidence type="ECO:0000313" key="6">
    <source>
        <dbReference type="Proteomes" id="UP001556367"/>
    </source>
</evidence>
<protein>
    <recommendedName>
        <fullName evidence="3">Carboxylic ester hydrolase</fullName>
        <ecNumber evidence="3">3.1.1.-</ecNumber>
    </recommendedName>
</protein>
<dbReference type="SUPFAM" id="SSF53474">
    <property type="entry name" value="alpha/beta-Hydrolases"/>
    <property type="match status" value="1"/>
</dbReference>
<evidence type="ECO:0000256" key="1">
    <source>
        <dbReference type="ARBA" id="ARBA00005964"/>
    </source>
</evidence>
<reference evidence="6" key="1">
    <citation type="submission" date="2024-06" db="EMBL/GenBank/DDBJ databases">
        <title>Multi-omics analyses provide insights into the biosynthesis of the anticancer antibiotic pleurotin in Hohenbuehelia grisea.</title>
        <authorList>
            <person name="Weaver J.A."/>
            <person name="Alberti F."/>
        </authorList>
    </citation>
    <scope>NUCLEOTIDE SEQUENCE [LARGE SCALE GENOMIC DNA]</scope>
    <source>
        <strain evidence="6">T-177</strain>
    </source>
</reference>
<evidence type="ECO:0000313" key="5">
    <source>
        <dbReference type="EMBL" id="KAL0945854.1"/>
    </source>
</evidence>
<dbReference type="InterPro" id="IPR019826">
    <property type="entry name" value="Carboxylesterase_B_AS"/>
</dbReference>
<comment type="similarity">
    <text evidence="1 3">Belongs to the type-B carboxylesterase/lipase family.</text>
</comment>
<keyword evidence="2 3" id="KW-0378">Hydrolase</keyword>
<dbReference type="InterPro" id="IPR029058">
    <property type="entry name" value="AB_hydrolase_fold"/>
</dbReference>
<dbReference type="PANTHER" id="PTHR11559">
    <property type="entry name" value="CARBOXYLESTERASE"/>
    <property type="match status" value="1"/>
</dbReference>
<dbReference type="Pfam" id="PF00135">
    <property type="entry name" value="COesterase"/>
    <property type="match status" value="1"/>
</dbReference>